<dbReference type="AlphaFoldDB" id="A0AAD8AHY0"/>
<proteinExistence type="predicted"/>
<sequence length="61" mass="7517">HHSNSGRESLREYKYRRKRIRGHSHREFQSSLISSFRSFECRSFPKQNYFLNCHLNFVIKL</sequence>
<accession>A0AAD8AHY0</accession>
<comment type="caution">
    <text evidence="1">The sequence shown here is derived from an EMBL/GenBank/DDBJ whole genome shotgun (WGS) entry which is preliminary data.</text>
</comment>
<dbReference type="Proteomes" id="UP001233999">
    <property type="component" value="Unassembled WGS sequence"/>
</dbReference>
<gene>
    <name evidence="1" type="ORF">L9F63_010016</name>
</gene>
<keyword evidence="2" id="KW-1185">Reference proteome</keyword>
<evidence type="ECO:0000313" key="2">
    <source>
        <dbReference type="Proteomes" id="UP001233999"/>
    </source>
</evidence>
<reference evidence="1" key="2">
    <citation type="submission" date="2023-05" db="EMBL/GenBank/DDBJ databases">
        <authorList>
            <person name="Fouks B."/>
        </authorList>
    </citation>
    <scope>NUCLEOTIDE SEQUENCE</scope>
    <source>
        <strain evidence="1">Stay&amp;Tobe</strain>
        <tissue evidence="1">Testes</tissue>
    </source>
</reference>
<feature type="non-terminal residue" evidence="1">
    <location>
        <position position="1"/>
    </location>
</feature>
<name>A0AAD8AHY0_DIPPU</name>
<dbReference type="EMBL" id="JASPKZ010000803">
    <property type="protein sequence ID" value="KAJ9599484.1"/>
    <property type="molecule type" value="Genomic_DNA"/>
</dbReference>
<feature type="non-terminal residue" evidence="1">
    <location>
        <position position="61"/>
    </location>
</feature>
<evidence type="ECO:0000313" key="1">
    <source>
        <dbReference type="EMBL" id="KAJ9599484.1"/>
    </source>
</evidence>
<organism evidence="1 2">
    <name type="scientific">Diploptera punctata</name>
    <name type="common">Pacific beetle cockroach</name>
    <dbReference type="NCBI Taxonomy" id="6984"/>
    <lineage>
        <taxon>Eukaryota</taxon>
        <taxon>Metazoa</taxon>
        <taxon>Ecdysozoa</taxon>
        <taxon>Arthropoda</taxon>
        <taxon>Hexapoda</taxon>
        <taxon>Insecta</taxon>
        <taxon>Pterygota</taxon>
        <taxon>Neoptera</taxon>
        <taxon>Polyneoptera</taxon>
        <taxon>Dictyoptera</taxon>
        <taxon>Blattodea</taxon>
        <taxon>Blaberoidea</taxon>
        <taxon>Blaberidae</taxon>
        <taxon>Diplopterinae</taxon>
        <taxon>Diploptera</taxon>
    </lineage>
</organism>
<reference evidence="1" key="1">
    <citation type="journal article" date="2023" name="IScience">
        <title>Live-bearing cockroach genome reveals convergent evolutionary mechanisms linked to viviparity in insects and beyond.</title>
        <authorList>
            <person name="Fouks B."/>
            <person name="Harrison M.C."/>
            <person name="Mikhailova A.A."/>
            <person name="Marchal E."/>
            <person name="English S."/>
            <person name="Carruthers M."/>
            <person name="Jennings E.C."/>
            <person name="Chiamaka E.L."/>
            <person name="Frigard R.A."/>
            <person name="Pippel M."/>
            <person name="Attardo G.M."/>
            <person name="Benoit J.B."/>
            <person name="Bornberg-Bauer E."/>
            <person name="Tobe S.S."/>
        </authorList>
    </citation>
    <scope>NUCLEOTIDE SEQUENCE</scope>
    <source>
        <strain evidence="1">Stay&amp;Tobe</strain>
    </source>
</reference>
<protein>
    <submittedName>
        <fullName evidence="1">Uncharacterized protein</fullName>
    </submittedName>
</protein>